<dbReference type="EMBL" id="DVHC01000062">
    <property type="protein sequence ID" value="HIR59626.1"/>
    <property type="molecule type" value="Genomic_DNA"/>
</dbReference>
<evidence type="ECO:0000313" key="3">
    <source>
        <dbReference type="Proteomes" id="UP000824232"/>
    </source>
</evidence>
<evidence type="ECO:0000313" key="2">
    <source>
        <dbReference type="EMBL" id="HIR59626.1"/>
    </source>
</evidence>
<reference evidence="2" key="2">
    <citation type="journal article" date="2021" name="PeerJ">
        <title>Extensive microbial diversity within the chicken gut microbiome revealed by metagenomics and culture.</title>
        <authorList>
            <person name="Gilroy R."/>
            <person name="Ravi A."/>
            <person name="Getino M."/>
            <person name="Pursley I."/>
            <person name="Horton D.L."/>
            <person name="Alikhan N.F."/>
            <person name="Baker D."/>
            <person name="Gharbi K."/>
            <person name="Hall N."/>
            <person name="Watson M."/>
            <person name="Adriaenssens E.M."/>
            <person name="Foster-Nyarko E."/>
            <person name="Jarju S."/>
            <person name="Secka A."/>
            <person name="Antonio M."/>
            <person name="Oren A."/>
            <person name="Chaudhuri R.R."/>
            <person name="La Ragione R."/>
            <person name="Hildebrand F."/>
            <person name="Pallen M.J."/>
        </authorList>
    </citation>
    <scope>NUCLEOTIDE SEQUENCE</scope>
    <source>
        <strain evidence="2">CHK184-20233</strain>
    </source>
</reference>
<keyword evidence="1" id="KW-0472">Membrane</keyword>
<comment type="caution">
    <text evidence="2">The sequence shown here is derived from an EMBL/GenBank/DDBJ whole genome shotgun (WGS) entry which is preliminary data.</text>
</comment>
<accession>A0A9D1DVI3</accession>
<reference evidence="2" key="1">
    <citation type="submission" date="2020-10" db="EMBL/GenBank/DDBJ databases">
        <authorList>
            <person name="Gilroy R."/>
        </authorList>
    </citation>
    <scope>NUCLEOTIDE SEQUENCE</scope>
    <source>
        <strain evidence="2">CHK184-20233</strain>
    </source>
</reference>
<organism evidence="2 3">
    <name type="scientific">Candidatus Onthousia excrementipullorum</name>
    <dbReference type="NCBI Taxonomy" id="2840884"/>
    <lineage>
        <taxon>Bacteria</taxon>
        <taxon>Bacillati</taxon>
        <taxon>Bacillota</taxon>
        <taxon>Bacilli</taxon>
        <taxon>Candidatus Onthousia</taxon>
    </lineage>
</organism>
<feature type="transmembrane region" description="Helical" evidence="1">
    <location>
        <begin position="92"/>
        <end position="112"/>
    </location>
</feature>
<dbReference type="Proteomes" id="UP000824232">
    <property type="component" value="Unassembled WGS sequence"/>
</dbReference>
<evidence type="ECO:0000256" key="1">
    <source>
        <dbReference type="SAM" id="Phobius"/>
    </source>
</evidence>
<proteinExistence type="predicted"/>
<keyword evidence="1" id="KW-0812">Transmembrane</keyword>
<feature type="transmembrane region" description="Helical" evidence="1">
    <location>
        <begin position="59"/>
        <end position="80"/>
    </location>
</feature>
<keyword evidence="1" id="KW-1133">Transmembrane helix</keyword>
<name>A0A9D1DVI3_9FIRM</name>
<feature type="transmembrane region" description="Helical" evidence="1">
    <location>
        <begin position="185"/>
        <end position="207"/>
    </location>
</feature>
<dbReference type="AlphaFoldDB" id="A0A9D1DVI3"/>
<sequence length="212" mass="25007">MKCPNCKSEYQDNLFSCPNCGAINKEIYKDIKEVDLKKSSYESFKDDVRNKKFSFNKEIPLLIISIIIILLAYFLSYYYFTYIEDYPFLFKLITAYPIWLIIFIPLALFLYYKNFSLLSIILNLYFSIFVGVSILFPFFLPVALSNNSHTIYLSLLLIPLVILIVFTMFKFVRTIIKKKLLNHHAISYLVFMISTLYLLVTMITIIIRVTCY</sequence>
<feature type="transmembrane region" description="Helical" evidence="1">
    <location>
        <begin position="150"/>
        <end position="173"/>
    </location>
</feature>
<feature type="transmembrane region" description="Helical" evidence="1">
    <location>
        <begin position="124"/>
        <end position="144"/>
    </location>
</feature>
<protein>
    <submittedName>
        <fullName evidence="2">Uncharacterized protein</fullName>
    </submittedName>
</protein>
<gene>
    <name evidence="2" type="ORF">IAB38_06200</name>
</gene>